<accession>A0A6J7D179</accession>
<dbReference type="NCBIfam" id="TIGR01198">
    <property type="entry name" value="pgl"/>
    <property type="match status" value="1"/>
</dbReference>
<dbReference type="PANTHER" id="PTHR11054">
    <property type="entry name" value="6-PHOSPHOGLUCONOLACTONASE"/>
    <property type="match status" value="1"/>
</dbReference>
<dbReference type="Gene3D" id="3.40.50.1360">
    <property type="match status" value="1"/>
</dbReference>
<dbReference type="InterPro" id="IPR037171">
    <property type="entry name" value="NagB/RpiA_transferase-like"/>
</dbReference>
<organism evidence="3">
    <name type="scientific">freshwater metagenome</name>
    <dbReference type="NCBI Taxonomy" id="449393"/>
    <lineage>
        <taxon>unclassified sequences</taxon>
        <taxon>metagenomes</taxon>
        <taxon>ecological metagenomes</taxon>
    </lineage>
</organism>
<evidence type="ECO:0000256" key="1">
    <source>
        <dbReference type="ARBA" id="ARBA00010662"/>
    </source>
</evidence>
<feature type="domain" description="Glucosamine/galactosamine-6-phosphate isomerase" evidence="2">
    <location>
        <begin position="11"/>
        <end position="211"/>
    </location>
</feature>
<dbReference type="Pfam" id="PF01182">
    <property type="entry name" value="Glucosamine_iso"/>
    <property type="match status" value="1"/>
</dbReference>
<dbReference type="GO" id="GO:0006098">
    <property type="term" value="P:pentose-phosphate shunt"/>
    <property type="evidence" value="ECO:0007669"/>
    <property type="project" value="InterPro"/>
</dbReference>
<evidence type="ECO:0000313" key="3">
    <source>
        <dbReference type="EMBL" id="CAB4862798.1"/>
    </source>
</evidence>
<dbReference type="PANTHER" id="PTHR11054:SF0">
    <property type="entry name" value="6-PHOSPHOGLUCONOLACTONASE"/>
    <property type="match status" value="1"/>
</dbReference>
<dbReference type="SUPFAM" id="SSF100950">
    <property type="entry name" value="NagB/RpiA/CoA transferase-like"/>
    <property type="match status" value="1"/>
</dbReference>
<dbReference type="GO" id="GO:0005975">
    <property type="term" value="P:carbohydrate metabolic process"/>
    <property type="evidence" value="ECO:0007669"/>
    <property type="project" value="InterPro"/>
</dbReference>
<comment type="similarity">
    <text evidence="1">Belongs to the glucosamine/galactosamine-6-phosphate isomerase family. 6-phosphogluconolactonase subfamily.</text>
</comment>
<dbReference type="EMBL" id="CAFBLQ010000022">
    <property type="protein sequence ID" value="CAB4862798.1"/>
    <property type="molecule type" value="Genomic_DNA"/>
</dbReference>
<dbReference type="AlphaFoldDB" id="A0A6J7D179"/>
<name>A0A6J7D179_9ZZZZ</name>
<sequence>MAEPRILTVPDTGAAAQAAAEMLADAIGDALTQRGAAHIALSGGTTPRQAFAILGPLVAHWDDVHVWFADERCVDPDDPEANSRLVRETLVAPGATVHRMEGELGAEAAAEAYERALADVVLDLVLLGLGEDGHTASLFPGNPALEAEGRAAPVHDAPKPPPDRVTLTRATIDGARARLLLVTGAGKVAALSATLAAPDPATPASLVRRDGLTVICDSAAAGTA</sequence>
<proteinExistence type="inferred from homology"/>
<gene>
    <name evidence="3" type="ORF">UFOPK3423_00324</name>
</gene>
<evidence type="ECO:0000259" key="2">
    <source>
        <dbReference type="Pfam" id="PF01182"/>
    </source>
</evidence>
<dbReference type="InterPro" id="IPR006148">
    <property type="entry name" value="Glc/Gal-6P_isomerase"/>
</dbReference>
<reference evidence="3" key="1">
    <citation type="submission" date="2020-05" db="EMBL/GenBank/DDBJ databases">
        <authorList>
            <person name="Chiriac C."/>
            <person name="Salcher M."/>
            <person name="Ghai R."/>
            <person name="Kavagutti S V."/>
        </authorList>
    </citation>
    <scope>NUCLEOTIDE SEQUENCE</scope>
</reference>
<dbReference type="InterPro" id="IPR039104">
    <property type="entry name" value="6PGL"/>
</dbReference>
<dbReference type="InterPro" id="IPR005900">
    <property type="entry name" value="6-phosphogluconolactonase_DevB"/>
</dbReference>
<dbReference type="GO" id="GO:0017057">
    <property type="term" value="F:6-phosphogluconolactonase activity"/>
    <property type="evidence" value="ECO:0007669"/>
    <property type="project" value="InterPro"/>
</dbReference>
<dbReference type="CDD" id="cd01400">
    <property type="entry name" value="6PGL"/>
    <property type="match status" value="1"/>
</dbReference>
<protein>
    <submittedName>
        <fullName evidence="3">Unannotated protein</fullName>
    </submittedName>
</protein>